<accession>A0ABW6A4S0</accession>
<name>A0ABW6A4S0_9BACT</name>
<keyword evidence="3" id="KW-1185">Reference proteome</keyword>
<evidence type="ECO:0000313" key="3">
    <source>
        <dbReference type="Proteomes" id="UP001597511"/>
    </source>
</evidence>
<dbReference type="EMBL" id="JBHUOZ010000001">
    <property type="protein sequence ID" value="MFD2919236.1"/>
    <property type="molecule type" value="Genomic_DNA"/>
</dbReference>
<evidence type="ECO:0000313" key="2">
    <source>
        <dbReference type="EMBL" id="MFD2919236.1"/>
    </source>
</evidence>
<dbReference type="RefSeq" id="WP_386096226.1">
    <property type="nucleotide sequence ID" value="NZ_JBHUOZ010000001.1"/>
</dbReference>
<comment type="caution">
    <text evidence="2">The sequence shown here is derived from an EMBL/GenBank/DDBJ whole genome shotgun (WGS) entry which is preliminary data.</text>
</comment>
<proteinExistence type="predicted"/>
<sequence>MKKLILLLLVLTTGQLLHACDICGAGTGSAYMGILPDFKKRFIGLRYQHNGVRYHLGPGGSSTYLTTTERFNITELWGAANIGKRFRLAAFIPYNFIERTNQQENRHTQGLGDMTVIGYYQLFNSQKIYRIKTLSQSLWIGGGLKAPTGKYNPEEKNIGQSSLNTFQLGTGSFGFSLHTMYDIRLQNLGINVNAGYKINTSNKYDYRYGNKLTLNMLGYYRFAINDKITISPNSGILYETASKDLKTKDIQVWETGGHSLMGTIGTEVNIGNVSLGANFQTPVKQALGENKVKAKNRGMLHVSFTF</sequence>
<evidence type="ECO:0000256" key="1">
    <source>
        <dbReference type="SAM" id="SignalP"/>
    </source>
</evidence>
<feature type="signal peptide" evidence="1">
    <location>
        <begin position="1"/>
        <end position="19"/>
    </location>
</feature>
<dbReference type="Proteomes" id="UP001597511">
    <property type="component" value="Unassembled WGS sequence"/>
</dbReference>
<reference evidence="3" key="1">
    <citation type="journal article" date="2019" name="Int. J. Syst. Evol. Microbiol.">
        <title>The Global Catalogue of Microorganisms (GCM) 10K type strain sequencing project: providing services to taxonomists for standard genome sequencing and annotation.</title>
        <authorList>
            <consortium name="The Broad Institute Genomics Platform"/>
            <consortium name="The Broad Institute Genome Sequencing Center for Infectious Disease"/>
            <person name="Wu L."/>
            <person name="Ma J."/>
        </authorList>
    </citation>
    <scope>NUCLEOTIDE SEQUENCE [LARGE SCALE GENOMIC DNA]</scope>
    <source>
        <strain evidence="3">KCTC 23299</strain>
    </source>
</reference>
<organism evidence="2 3">
    <name type="scientific">Terrimonas rubra</name>
    <dbReference type="NCBI Taxonomy" id="1035890"/>
    <lineage>
        <taxon>Bacteria</taxon>
        <taxon>Pseudomonadati</taxon>
        <taxon>Bacteroidota</taxon>
        <taxon>Chitinophagia</taxon>
        <taxon>Chitinophagales</taxon>
        <taxon>Chitinophagaceae</taxon>
        <taxon>Terrimonas</taxon>
    </lineage>
</organism>
<keyword evidence="1" id="KW-0732">Signal</keyword>
<gene>
    <name evidence="2" type="ORF">ACFS6H_05880</name>
</gene>
<protein>
    <submittedName>
        <fullName evidence="2">Transporter</fullName>
    </submittedName>
</protein>
<feature type="chain" id="PRO_5047423745" evidence="1">
    <location>
        <begin position="20"/>
        <end position="306"/>
    </location>
</feature>